<feature type="region of interest" description="Disordered" evidence="1">
    <location>
        <begin position="307"/>
        <end position="355"/>
    </location>
</feature>
<evidence type="ECO:0000256" key="1">
    <source>
        <dbReference type="SAM" id="MobiDB-lite"/>
    </source>
</evidence>
<protein>
    <recommendedName>
        <fullName evidence="5">Transmembrane protein</fullName>
    </recommendedName>
</protein>
<evidence type="ECO:0008006" key="5">
    <source>
        <dbReference type="Google" id="ProtNLM"/>
    </source>
</evidence>
<dbReference type="EMBL" id="HG671815">
    <property type="protein sequence ID" value="CDI81746.1"/>
    <property type="molecule type" value="Genomic_DNA"/>
</dbReference>
<reference evidence="3" key="2">
    <citation type="submission" date="2013-10" db="EMBL/GenBank/DDBJ databases">
        <authorList>
            <person name="Aslett M."/>
        </authorList>
    </citation>
    <scope>NUCLEOTIDE SEQUENCE</scope>
    <source>
        <strain evidence="3">Houghton</strain>
    </source>
</reference>
<name>U6GNF2_EIMAC</name>
<keyword evidence="2" id="KW-1133">Transmembrane helix</keyword>
<accession>U6GNF2</accession>
<keyword evidence="2" id="KW-0812">Transmembrane</keyword>
<dbReference type="Proteomes" id="UP000018050">
    <property type="component" value="Unassembled WGS sequence"/>
</dbReference>
<proteinExistence type="predicted"/>
<feature type="compositionally biased region" description="Basic residues" evidence="1">
    <location>
        <begin position="30"/>
        <end position="40"/>
    </location>
</feature>
<dbReference type="AlphaFoldDB" id="U6GNF2"/>
<feature type="transmembrane region" description="Helical" evidence="2">
    <location>
        <begin position="248"/>
        <end position="275"/>
    </location>
</feature>
<evidence type="ECO:0000313" key="4">
    <source>
        <dbReference type="Proteomes" id="UP000018050"/>
    </source>
</evidence>
<dbReference type="VEuPathDB" id="ToxoDB:EAH_00063150"/>
<evidence type="ECO:0000256" key="2">
    <source>
        <dbReference type="SAM" id="Phobius"/>
    </source>
</evidence>
<dbReference type="RefSeq" id="XP_013248630.1">
    <property type="nucleotide sequence ID" value="XM_013393176.1"/>
</dbReference>
<gene>
    <name evidence="3" type="ORF">EAH_00063150</name>
</gene>
<dbReference type="GeneID" id="25274385"/>
<feature type="compositionally biased region" description="Basic and acidic residues" evidence="1">
    <location>
        <begin position="64"/>
        <end position="74"/>
    </location>
</feature>
<sequence length="518" mass="55275">MAKSESPDTSSSRSSRSSQGFVPLGEGIRRRGPHAGRRGPRFSSVTEGPAGPGEGPEGTPPVFVKRESDKKDSPVFKSPMQGRSSAASPASDALHAFGDSKEERGAPPGAHCNANPSSSWYPPANNEDSFSDSPQNSETRRQSVRSPPQWPPKRGPTGAPRGVWGLRGPPGEDNNQASPHGLNFAYSSPQTDTREQHTGEEGRHMAGAVRPLSIREGLQLLQQIVAGVAASGRLWASSLLGVAKWCCIILFAMLLLLGCLSCFFLLAAATSYYLLFSYTSPPPLHQFPVYFDYYPAVGLALTSQHREPSNPLPFDELRAGGPPSSWGPQAPAGEEDNSKSKNEVPPSPFSQATTPAAAAAAGAAASCGVSGGLLHAFDPLGAPQGAPQRASWGPQGGPIPWRGAPGGPSDLRGGPPGESWPSFEQSLAVATIPFSNRTWELLPEDGDLFAAPLPCVSSHWQHCQEQQQQQQQQQQQERQQFVSLSLLDSEEKAKVPSFASDFVLKQQLRKRDTNDRGP</sequence>
<keyword evidence="4" id="KW-1185">Reference proteome</keyword>
<reference evidence="3" key="1">
    <citation type="submission" date="2013-10" db="EMBL/GenBank/DDBJ databases">
        <title>Genomic analysis of the causative agents of coccidiosis in chickens.</title>
        <authorList>
            <person name="Reid A.J."/>
            <person name="Blake D."/>
            <person name="Billington K."/>
            <person name="Browne H."/>
            <person name="Dunn M."/>
            <person name="Hung S."/>
            <person name="Kawahara F."/>
            <person name="Miranda-Saavedra D."/>
            <person name="Mourier T."/>
            <person name="Nagra H."/>
            <person name="Otto T.D."/>
            <person name="Rawlings N."/>
            <person name="Sanchez A."/>
            <person name="Sanders M."/>
            <person name="Subramaniam C."/>
            <person name="Tay Y."/>
            <person name="Dear P."/>
            <person name="Doerig C."/>
            <person name="Gruber A."/>
            <person name="Parkinson J."/>
            <person name="Shirley M."/>
            <person name="Wan K.L."/>
            <person name="Berriman M."/>
            <person name="Tomley F."/>
            <person name="Pain A."/>
        </authorList>
    </citation>
    <scope>NUCLEOTIDE SEQUENCE</scope>
    <source>
        <strain evidence="3">Houghton</strain>
    </source>
</reference>
<feature type="region of interest" description="Disordered" evidence="1">
    <location>
        <begin position="1"/>
        <end position="203"/>
    </location>
</feature>
<feature type="compositionally biased region" description="Polar residues" evidence="1">
    <location>
        <begin position="114"/>
        <end position="137"/>
    </location>
</feature>
<keyword evidence="2" id="KW-0472">Membrane</keyword>
<feature type="region of interest" description="Disordered" evidence="1">
    <location>
        <begin position="380"/>
        <end position="422"/>
    </location>
</feature>
<feature type="compositionally biased region" description="Basic and acidic residues" evidence="1">
    <location>
        <begin position="192"/>
        <end position="203"/>
    </location>
</feature>
<organism evidence="3 4">
    <name type="scientific">Eimeria acervulina</name>
    <name type="common">Coccidian parasite</name>
    <dbReference type="NCBI Taxonomy" id="5801"/>
    <lineage>
        <taxon>Eukaryota</taxon>
        <taxon>Sar</taxon>
        <taxon>Alveolata</taxon>
        <taxon>Apicomplexa</taxon>
        <taxon>Conoidasida</taxon>
        <taxon>Coccidia</taxon>
        <taxon>Eucoccidiorida</taxon>
        <taxon>Eimeriorina</taxon>
        <taxon>Eimeriidae</taxon>
        <taxon>Eimeria</taxon>
    </lineage>
</organism>
<evidence type="ECO:0000313" key="3">
    <source>
        <dbReference type="EMBL" id="CDI81746.1"/>
    </source>
</evidence>
<dbReference type="OrthoDB" id="354905at2759"/>